<evidence type="ECO:0000256" key="1">
    <source>
        <dbReference type="ARBA" id="ARBA00000022"/>
    </source>
</evidence>
<reference evidence="4 5" key="1">
    <citation type="submission" date="2024-03" db="EMBL/GenBank/DDBJ databases">
        <title>Chitinophaga caseinilytica sp. nov., a casein hydrolysing bacterium isolated from forest soil.</title>
        <authorList>
            <person name="Lee D.S."/>
            <person name="Han D.M."/>
            <person name="Baek J.H."/>
            <person name="Choi D.G."/>
            <person name="Jeon J.H."/>
            <person name="Jeon C.O."/>
        </authorList>
    </citation>
    <scope>NUCLEOTIDE SEQUENCE [LARGE SCALE GENOMIC DNA]</scope>
    <source>
        <strain evidence="4 5">KACC 19118</strain>
    </source>
</reference>
<dbReference type="CDD" id="cd15457">
    <property type="entry name" value="NADAR"/>
    <property type="match status" value="1"/>
</dbReference>
<evidence type="ECO:0000256" key="2">
    <source>
        <dbReference type="ARBA" id="ARBA00000751"/>
    </source>
</evidence>
<feature type="domain" description="NADAR" evidence="3">
    <location>
        <begin position="26"/>
        <end position="183"/>
    </location>
</feature>
<dbReference type="InterPro" id="IPR012816">
    <property type="entry name" value="NADAR"/>
</dbReference>
<proteinExistence type="predicted"/>
<protein>
    <submittedName>
        <fullName evidence="4">NADAR family protein</fullName>
    </submittedName>
</protein>
<gene>
    <name evidence="4" type="ORF">WJU22_07870</name>
</gene>
<organism evidence="4 5">
    <name type="scientific">Chitinophaga caseinilytica</name>
    <dbReference type="NCBI Taxonomy" id="2267521"/>
    <lineage>
        <taxon>Bacteria</taxon>
        <taxon>Pseudomonadati</taxon>
        <taxon>Bacteroidota</taxon>
        <taxon>Chitinophagia</taxon>
        <taxon>Chitinophagales</taxon>
        <taxon>Chitinophagaceae</taxon>
        <taxon>Chitinophaga</taxon>
    </lineage>
</organism>
<dbReference type="Pfam" id="PF08719">
    <property type="entry name" value="NADAR"/>
    <property type="match status" value="1"/>
</dbReference>
<dbReference type="EMBL" id="CP150096">
    <property type="protein sequence ID" value="WZN48089.1"/>
    <property type="molecule type" value="Genomic_DNA"/>
</dbReference>
<sequence length="186" mass="21183">MLFTTRYDLAWLIAQTQSGAALKYIYFWGNTEKSGELSKACFSQWYNAPFTVDGIGYKTAEHWMMAKKALLFGDTEVFDQIIQSVKPAEAKALGRKVRNYSEATWLQHRYAIVVEGNIHKFGQHPALREFLLNSGDRVIVEASPVDAIWGIGMAQDHQHIADPEQWRGLNLLGFALMEARDFLKQL</sequence>
<name>A0ABZ2Z8G4_9BACT</name>
<dbReference type="Gene3D" id="1.10.357.40">
    <property type="entry name" value="YbiA-like"/>
    <property type="match status" value="1"/>
</dbReference>
<dbReference type="NCBIfam" id="TIGR02464">
    <property type="entry name" value="ribofla_fusion"/>
    <property type="match status" value="1"/>
</dbReference>
<dbReference type="InterPro" id="IPR037238">
    <property type="entry name" value="YbiA-like_sf"/>
</dbReference>
<comment type="catalytic activity">
    <reaction evidence="1">
        <text>5-amino-6-(5-phospho-D-ribosylamino)uracil + H2O = 5,6-diaminouracil + D-ribose 5-phosphate</text>
        <dbReference type="Rhea" id="RHEA:55020"/>
        <dbReference type="ChEBI" id="CHEBI:15377"/>
        <dbReference type="ChEBI" id="CHEBI:46252"/>
        <dbReference type="ChEBI" id="CHEBI:58453"/>
        <dbReference type="ChEBI" id="CHEBI:78346"/>
    </reaction>
</comment>
<dbReference type="SUPFAM" id="SSF143990">
    <property type="entry name" value="YbiA-like"/>
    <property type="match status" value="1"/>
</dbReference>
<evidence type="ECO:0000313" key="4">
    <source>
        <dbReference type="EMBL" id="WZN48089.1"/>
    </source>
</evidence>
<dbReference type="RefSeq" id="WP_341842689.1">
    <property type="nucleotide sequence ID" value="NZ_CP149792.1"/>
</dbReference>
<evidence type="ECO:0000259" key="3">
    <source>
        <dbReference type="Pfam" id="PF08719"/>
    </source>
</evidence>
<accession>A0ABZ2Z8G4</accession>
<dbReference type="Proteomes" id="UP001449657">
    <property type="component" value="Chromosome"/>
</dbReference>
<comment type="catalytic activity">
    <reaction evidence="2">
        <text>2,5-diamino-6-hydroxy-4-(5-phosphoribosylamino)-pyrimidine + H2O = 2,5,6-triamino-4-hydroxypyrimidine + D-ribose 5-phosphate</text>
        <dbReference type="Rhea" id="RHEA:23436"/>
        <dbReference type="ChEBI" id="CHEBI:15377"/>
        <dbReference type="ChEBI" id="CHEBI:58614"/>
        <dbReference type="ChEBI" id="CHEBI:78346"/>
        <dbReference type="ChEBI" id="CHEBI:137796"/>
    </reaction>
</comment>
<evidence type="ECO:0000313" key="5">
    <source>
        <dbReference type="Proteomes" id="UP001449657"/>
    </source>
</evidence>
<keyword evidence="5" id="KW-1185">Reference proteome</keyword>